<comment type="caution">
    <text evidence="1">The sequence shown here is derived from an EMBL/GenBank/DDBJ whole genome shotgun (WGS) entry which is preliminary data.</text>
</comment>
<keyword evidence="2" id="KW-1185">Reference proteome</keyword>
<dbReference type="Proteomes" id="UP000483802">
    <property type="component" value="Unassembled WGS sequence"/>
</dbReference>
<accession>A0A6L6WWM6</accession>
<sequence>MGNAAAEGARAAVREGPVDAVMMRRTTSRLLSPGAEVVTDPKELNDLTLLLRGHIMLLIPEVEAATAWFPDDDVPATCARACLGEARMKLNVAPPAGPAAGIAHSQKLARVLNALLDHQENLSDAPPRRWSRKVS</sequence>
<name>A0A6L6WWM6_9ACTN</name>
<dbReference type="AlphaFoldDB" id="A0A6L6WWM6"/>
<evidence type="ECO:0000313" key="2">
    <source>
        <dbReference type="Proteomes" id="UP000483802"/>
    </source>
</evidence>
<dbReference type="RefSeq" id="WP_157165963.1">
    <property type="nucleotide sequence ID" value="NZ_WPNZ01000007.1"/>
</dbReference>
<evidence type="ECO:0000313" key="1">
    <source>
        <dbReference type="EMBL" id="MVO86088.1"/>
    </source>
</evidence>
<gene>
    <name evidence="1" type="ORF">GPA10_15330</name>
</gene>
<proteinExistence type="predicted"/>
<dbReference type="EMBL" id="WPNZ01000007">
    <property type="protein sequence ID" value="MVO86088.1"/>
    <property type="molecule type" value="Genomic_DNA"/>
</dbReference>
<dbReference type="Pfam" id="PF19979">
    <property type="entry name" value="DUF6415"/>
    <property type="match status" value="1"/>
</dbReference>
<protein>
    <submittedName>
        <fullName evidence="1">Uncharacterized protein</fullName>
    </submittedName>
</protein>
<organism evidence="1 2">
    <name type="scientific">Streptomyces typhae</name>
    <dbReference type="NCBI Taxonomy" id="2681492"/>
    <lineage>
        <taxon>Bacteria</taxon>
        <taxon>Bacillati</taxon>
        <taxon>Actinomycetota</taxon>
        <taxon>Actinomycetes</taxon>
        <taxon>Kitasatosporales</taxon>
        <taxon>Streptomycetaceae</taxon>
        <taxon>Streptomyces</taxon>
    </lineage>
</organism>
<dbReference type="InterPro" id="IPR046300">
    <property type="entry name" value="DUF6415"/>
</dbReference>
<reference evidence="1 2" key="1">
    <citation type="submission" date="2019-11" db="EMBL/GenBank/DDBJ databases">
        <title>Streptomyces typhae sp. nov., a novel endophytic actinomycete isolated from the root of cattail pollen (Typha angustifolia L.).</title>
        <authorList>
            <person name="Peng C."/>
        </authorList>
    </citation>
    <scope>NUCLEOTIDE SEQUENCE [LARGE SCALE GENOMIC DNA]</scope>
    <source>
        <strain evidence="2">p1417</strain>
    </source>
</reference>